<keyword evidence="5" id="KW-1185">Reference proteome</keyword>
<dbReference type="OrthoDB" id="7390214at2"/>
<dbReference type="EMBL" id="VOPY01000001">
    <property type="protein sequence ID" value="TXC74058.1"/>
    <property type="molecule type" value="Genomic_DNA"/>
</dbReference>
<evidence type="ECO:0008006" key="6">
    <source>
        <dbReference type="Google" id="ProtNLM"/>
    </source>
</evidence>
<comment type="caution">
    <text evidence="4">The sequence shown here is derived from an EMBL/GenBank/DDBJ whole genome shotgun (WGS) entry which is preliminary data.</text>
</comment>
<dbReference type="Gene3D" id="1.25.40.10">
    <property type="entry name" value="Tetratricopeptide repeat domain"/>
    <property type="match status" value="1"/>
</dbReference>
<feature type="signal peptide" evidence="3">
    <location>
        <begin position="1"/>
        <end position="25"/>
    </location>
</feature>
<feature type="region of interest" description="Disordered" evidence="2">
    <location>
        <begin position="128"/>
        <end position="160"/>
    </location>
</feature>
<evidence type="ECO:0000313" key="5">
    <source>
        <dbReference type="Proteomes" id="UP000321129"/>
    </source>
</evidence>
<feature type="compositionally biased region" description="Low complexity" evidence="2">
    <location>
        <begin position="138"/>
        <end position="159"/>
    </location>
</feature>
<keyword evidence="1" id="KW-0175">Coiled coil</keyword>
<sequence length="305" mass="32575">MTHLFHHRLAALALAAIMVSAAPHAAAQDASIAPRVDKLEKEMRAVQRKVFPGADGTYFEPDITPAQPVRTGQPSSAPLTDVMARLDALEAQLASITGQVENLGNRQRIMADEFAAYKTTTDRKIADLSPAAAPPPVASSNDSASPPASTKPSATKPAANDARVALVRAVEVPDTGDKGEDAYLYGYRLWDAQLYPEAQIQLKKAVANYPKHRRATFAQNLLGRAYLDNGENGLAAKAFMANYQDRPDSARAPDSLMYLGVALTRLKQKDGACRAFKELDQVYGATISPSLKAEAGKARAAAGCS</sequence>
<organism evidence="4 5">
    <name type="scientific">Flavisphingopyxis soli</name>
    <dbReference type="NCBI Taxonomy" id="2601267"/>
    <lineage>
        <taxon>Bacteria</taxon>
        <taxon>Pseudomonadati</taxon>
        <taxon>Pseudomonadota</taxon>
        <taxon>Alphaproteobacteria</taxon>
        <taxon>Sphingomonadales</taxon>
        <taxon>Sphingopyxidaceae</taxon>
        <taxon>Flavisphingopyxis</taxon>
    </lineage>
</organism>
<name>A0A5C6UT21_9SPHN</name>
<feature type="coiled-coil region" evidence="1">
    <location>
        <begin position="79"/>
        <end position="106"/>
    </location>
</feature>
<protein>
    <recommendedName>
        <fullName evidence="6">Tetratricopeptide repeat protein</fullName>
    </recommendedName>
</protein>
<evidence type="ECO:0000256" key="2">
    <source>
        <dbReference type="SAM" id="MobiDB-lite"/>
    </source>
</evidence>
<dbReference type="SUPFAM" id="SSF48452">
    <property type="entry name" value="TPR-like"/>
    <property type="match status" value="1"/>
</dbReference>
<evidence type="ECO:0000256" key="3">
    <source>
        <dbReference type="SAM" id="SignalP"/>
    </source>
</evidence>
<evidence type="ECO:0000313" key="4">
    <source>
        <dbReference type="EMBL" id="TXC74058.1"/>
    </source>
</evidence>
<dbReference type="AlphaFoldDB" id="A0A5C6UT21"/>
<gene>
    <name evidence="4" type="ORF">FSZ31_04880</name>
</gene>
<dbReference type="InterPro" id="IPR011990">
    <property type="entry name" value="TPR-like_helical_dom_sf"/>
</dbReference>
<evidence type="ECO:0000256" key="1">
    <source>
        <dbReference type="SAM" id="Coils"/>
    </source>
</evidence>
<dbReference type="RefSeq" id="WP_147121895.1">
    <property type="nucleotide sequence ID" value="NZ_VOPY01000001.1"/>
</dbReference>
<reference evidence="4 5" key="1">
    <citation type="submission" date="2019-08" db="EMBL/GenBank/DDBJ databases">
        <title>Sphingorhabdus soil sp. nov., isolated from arctic soil.</title>
        <authorList>
            <person name="Liu Y."/>
        </authorList>
    </citation>
    <scope>NUCLEOTIDE SEQUENCE [LARGE SCALE GENOMIC DNA]</scope>
    <source>
        <strain evidence="4 5">D-2Q-5-6</strain>
    </source>
</reference>
<feature type="region of interest" description="Disordered" evidence="2">
    <location>
        <begin position="57"/>
        <end position="76"/>
    </location>
</feature>
<keyword evidence="3" id="KW-0732">Signal</keyword>
<feature type="chain" id="PRO_5022989112" description="Tetratricopeptide repeat protein" evidence="3">
    <location>
        <begin position="26"/>
        <end position="305"/>
    </location>
</feature>
<dbReference type="Proteomes" id="UP000321129">
    <property type="component" value="Unassembled WGS sequence"/>
</dbReference>
<accession>A0A5C6UT21</accession>
<proteinExistence type="predicted"/>